<gene>
    <name evidence="2" type="ORF">Mgra_00003573</name>
</gene>
<keyword evidence="3" id="KW-1185">Reference proteome</keyword>
<dbReference type="Proteomes" id="UP000605970">
    <property type="component" value="Unassembled WGS sequence"/>
</dbReference>
<protein>
    <submittedName>
        <fullName evidence="2">Uncharacterized protein</fullName>
    </submittedName>
</protein>
<dbReference type="AlphaFoldDB" id="A0A8S9ZUT6"/>
<feature type="compositionally biased region" description="Low complexity" evidence="1">
    <location>
        <begin position="34"/>
        <end position="47"/>
    </location>
</feature>
<evidence type="ECO:0000313" key="3">
    <source>
        <dbReference type="Proteomes" id="UP000605970"/>
    </source>
</evidence>
<feature type="region of interest" description="Disordered" evidence="1">
    <location>
        <begin position="14"/>
        <end position="48"/>
    </location>
</feature>
<dbReference type="EMBL" id="JABEBT010000024">
    <property type="protein sequence ID" value="KAF7636994.1"/>
    <property type="molecule type" value="Genomic_DNA"/>
</dbReference>
<comment type="caution">
    <text evidence="2">The sequence shown here is derived from an EMBL/GenBank/DDBJ whole genome shotgun (WGS) entry which is preliminary data.</text>
</comment>
<sequence length="89" mass="9545">MIKMSNLLLFSASNRPTNLHPTGPISSSSDKDVSISSGSGTSTTATSRVNLSEGTGTIMFLPVNSQFGNIFPDPVKEFFYRTREVSGIN</sequence>
<accession>A0A8S9ZUT6</accession>
<name>A0A8S9ZUT6_9BILA</name>
<proteinExistence type="predicted"/>
<evidence type="ECO:0000313" key="2">
    <source>
        <dbReference type="EMBL" id="KAF7636994.1"/>
    </source>
</evidence>
<evidence type="ECO:0000256" key="1">
    <source>
        <dbReference type="SAM" id="MobiDB-lite"/>
    </source>
</evidence>
<reference evidence="2" key="1">
    <citation type="journal article" date="2020" name="Ecol. Evol.">
        <title>Genome structure and content of the rice root-knot nematode (Meloidogyne graminicola).</title>
        <authorList>
            <person name="Phan N.T."/>
            <person name="Danchin E.G.J."/>
            <person name="Klopp C."/>
            <person name="Perfus-Barbeoch L."/>
            <person name="Kozlowski D.K."/>
            <person name="Koutsovoulos G.D."/>
            <person name="Lopez-Roques C."/>
            <person name="Bouchez O."/>
            <person name="Zahm M."/>
            <person name="Besnard G."/>
            <person name="Bellafiore S."/>
        </authorList>
    </citation>
    <scope>NUCLEOTIDE SEQUENCE</scope>
    <source>
        <strain evidence="2">VN-18</strain>
    </source>
</reference>
<organism evidence="2 3">
    <name type="scientific">Meloidogyne graminicola</name>
    <dbReference type="NCBI Taxonomy" id="189291"/>
    <lineage>
        <taxon>Eukaryota</taxon>
        <taxon>Metazoa</taxon>
        <taxon>Ecdysozoa</taxon>
        <taxon>Nematoda</taxon>
        <taxon>Chromadorea</taxon>
        <taxon>Rhabditida</taxon>
        <taxon>Tylenchina</taxon>
        <taxon>Tylenchomorpha</taxon>
        <taxon>Tylenchoidea</taxon>
        <taxon>Meloidogynidae</taxon>
        <taxon>Meloidogyninae</taxon>
        <taxon>Meloidogyne</taxon>
    </lineage>
</organism>